<dbReference type="Proteomes" id="UP000535890">
    <property type="component" value="Unassembled WGS sequence"/>
</dbReference>
<dbReference type="AlphaFoldDB" id="A0A7Y9E049"/>
<gene>
    <name evidence="4" type="ORF">BJ983_004890</name>
</gene>
<proteinExistence type="predicted"/>
<dbReference type="GO" id="GO:0005548">
    <property type="term" value="F:phospholipid transporter activity"/>
    <property type="evidence" value="ECO:0007669"/>
    <property type="project" value="TreeGrafter"/>
</dbReference>
<feature type="domain" description="Mce/MlaD" evidence="3">
    <location>
        <begin position="48"/>
        <end position="126"/>
    </location>
</feature>
<reference evidence="4 5" key="1">
    <citation type="submission" date="2020-07" db="EMBL/GenBank/DDBJ databases">
        <title>Sequencing the genomes of 1000 actinobacteria strains.</title>
        <authorList>
            <person name="Klenk H.-P."/>
        </authorList>
    </citation>
    <scope>NUCLEOTIDE SEQUENCE [LARGE SCALE GENOMIC DNA]</scope>
    <source>
        <strain evidence="4 5">DSM 45772</strain>
    </source>
</reference>
<keyword evidence="5" id="KW-1185">Reference proteome</keyword>
<accession>A0A7Y9E049</accession>
<dbReference type="InterPro" id="IPR052336">
    <property type="entry name" value="MlaD_Phospholipid_Transporter"/>
</dbReference>
<dbReference type="GO" id="GO:0005543">
    <property type="term" value="F:phospholipid binding"/>
    <property type="evidence" value="ECO:0007669"/>
    <property type="project" value="TreeGrafter"/>
</dbReference>
<keyword evidence="2" id="KW-0732">Signal</keyword>
<protein>
    <submittedName>
        <fullName evidence="4">Phospholipid/cholesterol/gamma-HCH transport system substrate-binding protein</fullName>
    </submittedName>
</protein>
<feature type="region of interest" description="Disordered" evidence="1">
    <location>
        <begin position="443"/>
        <end position="470"/>
    </location>
</feature>
<feature type="chain" id="PRO_5031553845" evidence="2">
    <location>
        <begin position="43"/>
        <end position="470"/>
    </location>
</feature>
<dbReference type="PANTHER" id="PTHR33371">
    <property type="entry name" value="INTERMEMBRANE PHOSPHOLIPID TRANSPORT SYSTEM BINDING PROTEIN MLAD-RELATED"/>
    <property type="match status" value="1"/>
</dbReference>
<evidence type="ECO:0000259" key="3">
    <source>
        <dbReference type="Pfam" id="PF02470"/>
    </source>
</evidence>
<feature type="signal peptide" evidence="2">
    <location>
        <begin position="1"/>
        <end position="42"/>
    </location>
</feature>
<dbReference type="Pfam" id="PF02470">
    <property type="entry name" value="MlaD"/>
    <property type="match status" value="1"/>
</dbReference>
<sequence length="470" mass="48410">MATRSPRTTSGPSPFRSVGKVKILLLALVALLGATAATTSLAAAQGDGQLVVAEFKNIGSMTSQAQVKIGGVVVGTTGDSTVDPDRKLAIVPMNLEQKALPLHTDAKATIRQLSLIGEKFIDLDPGTPSAPVLEAGQSIPVTQTAFAEDYQNIVQALNDPTAAGLSSILRTLGGGVEDRGMKVQTLIRELQPAFGDTAALANSLGRQNQLLGQVIDQVQPVTNGLAADQGKTLDRTVGSATDLLATTAAKEQQLRDTLTELPSTLSAAQKTLDDLTGTAGATQETLANLRPTSDNLAAISGELSTFTDSAQPALESLNPLLDRANELLDEARPLAAEAKTTGKPLYDTVHAARPIVDSLSKNIGGPYGTGPDKVCGPAAPVANCQDPRIQGLLGFLHNWALTTNGGDALSHYFRVFFVLGAPAGLPAGLPQVLPTAGNTLLQGQPTASGSATGLTPTQEQSALGTLMGGR</sequence>
<name>A0A7Y9E049_9PSEU</name>
<feature type="compositionally biased region" description="Polar residues" evidence="1">
    <location>
        <begin position="443"/>
        <end position="463"/>
    </location>
</feature>
<evidence type="ECO:0000256" key="1">
    <source>
        <dbReference type="SAM" id="MobiDB-lite"/>
    </source>
</evidence>
<evidence type="ECO:0000313" key="4">
    <source>
        <dbReference type="EMBL" id="NYD38788.1"/>
    </source>
</evidence>
<evidence type="ECO:0000313" key="5">
    <source>
        <dbReference type="Proteomes" id="UP000535890"/>
    </source>
</evidence>
<organism evidence="4 5">
    <name type="scientific">Actinomycetospora corticicola</name>
    <dbReference type="NCBI Taxonomy" id="663602"/>
    <lineage>
        <taxon>Bacteria</taxon>
        <taxon>Bacillati</taxon>
        <taxon>Actinomycetota</taxon>
        <taxon>Actinomycetes</taxon>
        <taxon>Pseudonocardiales</taxon>
        <taxon>Pseudonocardiaceae</taxon>
        <taxon>Actinomycetospora</taxon>
    </lineage>
</organism>
<dbReference type="RefSeq" id="WP_179796179.1">
    <property type="nucleotide sequence ID" value="NZ_BAABHP010000005.1"/>
</dbReference>
<dbReference type="PANTHER" id="PTHR33371:SF4">
    <property type="entry name" value="INTERMEMBRANE PHOSPHOLIPID TRANSPORT SYSTEM BINDING PROTEIN MLAD"/>
    <property type="match status" value="1"/>
</dbReference>
<dbReference type="EMBL" id="JACCBN010000001">
    <property type="protein sequence ID" value="NYD38788.1"/>
    <property type="molecule type" value="Genomic_DNA"/>
</dbReference>
<evidence type="ECO:0000256" key="2">
    <source>
        <dbReference type="SAM" id="SignalP"/>
    </source>
</evidence>
<dbReference type="InterPro" id="IPR003399">
    <property type="entry name" value="Mce/MlaD"/>
</dbReference>
<comment type="caution">
    <text evidence="4">The sequence shown here is derived from an EMBL/GenBank/DDBJ whole genome shotgun (WGS) entry which is preliminary data.</text>
</comment>